<dbReference type="PANTHER" id="PTHR31634:SF2">
    <property type="entry name" value="BLOC-1-RELATED COMPLEX SUBUNIT 5"/>
    <property type="match status" value="1"/>
</dbReference>
<keyword evidence="4" id="KW-0472">Membrane</keyword>
<protein>
    <recommendedName>
        <fullName evidence="3">BLOC-1-related complex subunit 5</fullName>
    </recommendedName>
</protein>
<accession>A0ABQ8FAB7</accession>
<keyword evidence="9" id="KW-1185">Reference proteome</keyword>
<comment type="similarity">
    <text evidence="2">Belongs to the BORCS5 family.</text>
</comment>
<feature type="region of interest" description="Disordered" evidence="7">
    <location>
        <begin position="1"/>
        <end position="28"/>
    </location>
</feature>
<feature type="compositionally biased region" description="Pro residues" evidence="7">
    <location>
        <begin position="309"/>
        <end position="318"/>
    </location>
</feature>
<feature type="compositionally biased region" description="Basic and acidic residues" evidence="7">
    <location>
        <begin position="274"/>
        <end position="297"/>
    </location>
</feature>
<organism evidence="8 9">
    <name type="scientific">Batrachochytrium salamandrivorans</name>
    <dbReference type="NCBI Taxonomy" id="1357716"/>
    <lineage>
        <taxon>Eukaryota</taxon>
        <taxon>Fungi</taxon>
        <taxon>Fungi incertae sedis</taxon>
        <taxon>Chytridiomycota</taxon>
        <taxon>Chytridiomycota incertae sedis</taxon>
        <taxon>Chytridiomycetes</taxon>
        <taxon>Rhizophydiales</taxon>
        <taxon>Rhizophydiales incertae sedis</taxon>
        <taxon>Batrachochytrium</taxon>
    </lineage>
</organism>
<evidence type="ECO:0000313" key="9">
    <source>
        <dbReference type="Proteomes" id="UP001648503"/>
    </source>
</evidence>
<name>A0ABQ8FAB7_9FUNG</name>
<dbReference type="InterPro" id="IPR018780">
    <property type="entry name" value="TBORCS5"/>
</dbReference>
<gene>
    <name evidence="8" type="ORF">BASA50_006300</name>
</gene>
<comment type="caution">
    <text evidence="8">The sequence shown here is derived from an EMBL/GenBank/DDBJ whole genome shotgun (WGS) entry which is preliminary data.</text>
</comment>
<evidence type="ECO:0000256" key="2">
    <source>
        <dbReference type="ARBA" id="ARBA00010235"/>
    </source>
</evidence>
<keyword evidence="5" id="KW-0458">Lysosome</keyword>
<evidence type="ECO:0000256" key="5">
    <source>
        <dbReference type="ARBA" id="ARBA00023228"/>
    </source>
</evidence>
<feature type="region of interest" description="Disordered" evidence="7">
    <location>
        <begin position="274"/>
        <end position="318"/>
    </location>
</feature>
<sequence>MSEQLPRLVSSAMPDTHSGLLHEESSTNRGAVSIASYEDMMSQPIDTLLQIPSQTPLLSEDLAATTSSMAAEEARGGSESGIVSVVQATTSSSDLDEEGRMLLDKLNRIPRFEPLLKSSVSQQPSFKWTNLFGSSTAHCSPSAKHTALSISPQPYLKIAKAFQNHLRQSSHALCEDQKRLEENVVRLDRFSAIVANTVAQRHAHIRSAIDQLTQVSNIRSQSRKTMSILDRIVKTLSNLDPYLPPDLRLDSPQTASLFPTLSGMVQHRTLREKELQKKSHRQRPSEQQENEGIKARQDLANTSVETPPQETPPRETPQ</sequence>
<evidence type="ECO:0000256" key="4">
    <source>
        <dbReference type="ARBA" id="ARBA00023136"/>
    </source>
</evidence>
<dbReference type="Proteomes" id="UP001648503">
    <property type="component" value="Unassembled WGS sequence"/>
</dbReference>
<keyword evidence="6" id="KW-0449">Lipoprotein</keyword>
<evidence type="ECO:0000256" key="7">
    <source>
        <dbReference type="SAM" id="MobiDB-lite"/>
    </source>
</evidence>
<dbReference type="PANTHER" id="PTHR31634">
    <property type="entry name" value="BLOC-1-RELATED COMPLEX SUBUNIT 5"/>
    <property type="match status" value="1"/>
</dbReference>
<evidence type="ECO:0000256" key="3">
    <source>
        <dbReference type="ARBA" id="ARBA00022300"/>
    </source>
</evidence>
<evidence type="ECO:0000313" key="8">
    <source>
        <dbReference type="EMBL" id="KAH6594826.1"/>
    </source>
</evidence>
<evidence type="ECO:0000256" key="1">
    <source>
        <dbReference type="ARBA" id="ARBA00004122"/>
    </source>
</evidence>
<comment type="subcellular location">
    <subcellularLocation>
        <location evidence="1">Lysosome membrane</location>
        <topology evidence="1">Lipid-anchor</topology>
        <orientation evidence="1">Cytoplasmic side</orientation>
    </subcellularLocation>
</comment>
<evidence type="ECO:0000256" key="6">
    <source>
        <dbReference type="ARBA" id="ARBA00023288"/>
    </source>
</evidence>
<reference evidence="8 9" key="1">
    <citation type="submission" date="2021-02" db="EMBL/GenBank/DDBJ databases">
        <title>Variation within the Batrachochytrium salamandrivorans European outbreak.</title>
        <authorList>
            <person name="Kelly M."/>
            <person name="Pasmans F."/>
            <person name="Shea T.P."/>
            <person name="Munoz J.F."/>
            <person name="Carranza S."/>
            <person name="Cuomo C.A."/>
            <person name="Martel A."/>
        </authorList>
    </citation>
    <scope>NUCLEOTIDE SEQUENCE [LARGE SCALE GENOMIC DNA]</scope>
    <source>
        <strain evidence="8 9">AMFP18/2</strain>
    </source>
</reference>
<dbReference type="EMBL" id="JAFCIX010000328">
    <property type="protein sequence ID" value="KAH6594826.1"/>
    <property type="molecule type" value="Genomic_DNA"/>
</dbReference>
<proteinExistence type="inferred from homology"/>
<dbReference type="CDD" id="cd22789">
    <property type="entry name" value="BORCS5-like"/>
    <property type="match status" value="1"/>
</dbReference>
<dbReference type="Pfam" id="PF10158">
    <property type="entry name" value="LOH1CR12"/>
    <property type="match status" value="1"/>
</dbReference>